<keyword evidence="4" id="KW-0479">Metal-binding</keyword>
<proteinExistence type="inferred from homology"/>
<dbReference type="PANTHER" id="PTHR42891:SF1">
    <property type="entry name" value="D-GLYCERO-BETA-D-MANNO-HEPTOSE-1,7-BISPHOSPHATE 7-PHOSPHATASE"/>
    <property type="match status" value="1"/>
</dbReference>
<keyword evidence="9" id="KW-1185">Reference proteome</keyword>
<accession>A0ABZ2MDD9</accession>
<name>A0ABZ2MDD9_9MICO</name>
<keyword evidence="3" id="KW-0963">Cytoplasm</keyword>
<dbReference type="InterPro" id="IPR036412">
    <property type="entry name" value="HAD-like_sf"/>
</dbReference>
<protein>
    <recommendedName>
        <fullName evidence="7">D,D-heptose 1,7-bisphosphate phosphatase</fullName>
    </recommendedName>
</protein>
<evidence type="ECO:0000313" key="9">
    <source>
        <dbReference type="Proteomes" id="UP001382727"/>
    </source>
</evidence>
<dbReference type="Pfam" id="PF13242">
    <property type="entry name" value="Hydrolase_like"/>
    <property type="match status" value="1"/>
</dbReference>
<evidence type="ECO:0000256" key="6">
    <source>
        <dbReference type="ARBA" id="ARBA00023277"/>
    </source>
</evidence>
<evidence type="ECO:0000313" key="8">
    <source>
        <dbReference type="EMBL" id="WXB75052.1"/>
    </source>
</evidence>
<comment type="subcellular location">
    <subcellularLocation>
        <location evidence="1">Cytoplasm</location>
    </subcellularLocation>
</comment>
<evidence type="ECO:0000256" key="1">
    <source>
        <dbReference type="ARBA" id="ARBA00004496"/>
    </source>
</evidence>
<dbReference type="NCBIfam" id="TIGR01662">
    <property type="entry name" value="HAD-SF-IIIA"/>
    <property type="match status" value="1"/>
</dbReference>
<sequence length="179" mass="18991">MIDSAGPGAPFDLVLLDRDGTLNVRVPDGYVTRPEDLVMLPGAGRAVGRIAATGCRIVLVTNQRGIARGRMTGADLVAVHARLREEVALGGGRLDGIAVCPHEEGECRCRKPQDGLFRAALSRAPWASADRCLMIGDMPSDLEPAARLGMRTLRVDGSVGIVEVLDRVLGSDPVDDRPS</sequence>
<dbReference type="NCBIfam" id="TIGR01656">
    <property type="entry name" value="Histidinol-ppas"/>
    <property type="match status" value="1"/>
</dbReference>
<reference evidence="8 9" key="1">
    <citation type="submission" date="2024-02" db="EMBL/GenBank/DDBJ databases">
        <title>Janibacter sp. nov., isolated from gut of marine sandworm.</title>
        <authorList>
            <person name="Kim B."/>
            <person name="Jun M.O."/>
            <person name="Shin N.-R."/>
        </authorList>
    </citation>
    <scope>NUCLEOTIDE SEQUENCE [LARGE SCALE GENOMIC DNA]</scope>
    <source>
        <strain evidence="8 9">A1S7</strain>
    </source>
</reference>
<comment type="similarity">
    <text evidence="2">Belongs to the GmhB family.</text>
</comment>
<dbReference type="Gene3D" id="3.40.50.1000">
    <property type="entry name" value="HAD superfamily/HAD-like"/>
    <property type="match status" value="1"/>
</dbReference>
<evidence type="ECO:0000256" key="2">
    <source>
        <dbReference type="ARBA" id="ARBA00005628"/>
    </source>
</evidence>
<keyword evidence="5 8" id="KW-0378">Hydrolase</keyword>
<dbReference type="PANTHER" id="PTHR42891">
    <property type="entry name" value="D-GLYCERO-BETA-D-MANNO-HEPTOSE-1,7-BISPHOSPHATE 7-PHOSPHATASE"/>
    <property type="match status" value="1"/>
</dbReference>
<evidence type="ECO:0000256" key="7">
    <source>
        <dbReference type="ARBA" id="ARBA00031828"/>
    </source>
</evidence>
<dbReference type="InterPro" id="IPR006549">
    <property type="entry name" value="HAD-SF_hydro_IIIA"/>
</dbReference>
<dbReference type="RefSeq" id="WP_338747766.1">
    <property type="nucleotide sequence ID" value="NZ_CP144913.1"/>
</dbReference>
<dbReference type="Proteomes" id="UP001382727">
    <property type="component" value="Chromosome"/>
</dbReference>
<dbReference type="InterPro" id="IPR006543">
    <property type="entry name" value="Histidinol-phos"/>
</dbReference>
<dbReference type="SUPFAM" id="SSF56784">
    <property type="entry name" value="HAD-like"/>
    <property type="match status" value="1"/>
</dbReference>
<dbReference type="InterPro" id="IPR023214">
    <property type="entry name" value="HAD_sf"/>
</dbReference>
<evidence type="ECO:0000256" key="5">
    <source>
        <dbReference type="ARBA" id="ARBA00022801"/>
    </source>
</evidence>
<dbReference type="InterPro" id="IPR004446">
    <property type="entry name" value="Heptose_bisP_phosphatase"/>
</dbReference>
<evidence type="ECO:0000256" key="4">
    <source>
        <dbReference type="ARBA" id="ARBA00022723"/>
    </source>
</evidence>
<organism evidence="8 9">
    <name type="scientific">Janibacter alittae</name>
    <dbReference type="NCBI Taxonomy" id="3115209"/>
    <lineage>
        <taxon>Bacteria</taxon>
        <taxon>Bacillati</taxon>
        <taxon>Actinomycetota</taxon>
        <taxon>Actinomycetes</taxon>
        <taxon>Micrococcales</taxon>
        <taxon>Intrasporangiaceae</taxon>
        <taxon>Janibacter</taxon>
    </lineage>
</organism>
<keyword evidence="6" id="KW-0119">Carbohydrate metabolism</keyword>
<dbReference type="EMBL" id="CP144913">
    <property type="protein sequence ID" value="WXB75052.1"/>
    <property type="molecule type" value="Genomic_DNA"/>
</dbReference>
<gene>
    <name evidence="8" type="ORF">V1351_08700</name>
</gene>
<dbReference type="GO" id="GO:0016787">
    <property type="term" value="F:hydrolase activity"/>
    <property type="evidence" value="ECO:0007669"/>
    <property type="project" value="UniProtKB-KW"/>
</dbReference>
<evidence type="ECO:0000256" key="3">
    <source>
        <dbReference type="ARBA" id="ARBA00022490"/>
    </source>
</evidence>